<proteinExistence type="predicted"/>
<gene>
    <name evidence="1" type="ORF">ACFO0A_09285</name>
</gene>
<name>A0ABV8RQX5_9SPHN</name>
<comment type="caution">
    <text evidence="1">The sequence shown here is derived from an EMBL/GenBank/DDBJ whole genome shotgun (WGS) entry which is preliminary data.</text>
</comment>
<evidence type="ECO:0008006" key="3">
    <source>
        <dbReference type="Google" id="ProtNLM"/>
    </source>
</evidence>
<organism evidence="1 2">
    <name type="scientific">Novosphingobium tardum</name>
    <dbReference type="NCBI Taxonomy" id="1538021"/>
    <lineage>
        <taxon>Bacteria</taxon>
        <taxon>Pseudomonadati</taxon>
        <taxon>Pseudomonadota</taxon>
        <taxon>Alphaproteobacteria</taxon>
        <taxon>Sphingomonadales</taxon>
        <taxon>Sphingomonadaceae</taxon>
        <taxon>Novosphingobium</taxon>
    </lineage>
</organism>
<accession>A0ABV8RQX5</accession>
<dbReference type="PROSITE" id="PS51257">
    <property type="entry name" value="PROKAR_LIPOPROTEIN"/>
    <property type="match status" value="1"/>
</dbReference>
<sequence length="170" mass="18218">MADVKAAMALGLAILAGGCSSEPDAAEKARREARDIAQVEAIQKQKPPPRMIAPQPILYGDIERNHLFGTGCSFAPGSSMGAVLLTRAKVSYMKLDDRIVRLASDPGSAKLPMGTWSHYSGKELSVALTRSTESGDRLGSETLRWPGHLTVTDPFDQVVYDEDGQVQCGS</sequence>
<reference evidence="2" key="1">
    <citation type="journal article" date="2019" name="Int. J. Syst. Evol. Microbiol.">
        <title>The Global Catalogue of Microorganisms (GCM) 10K type strain sequencing project: providing services to taxonomists for standard genome sequencing and annotation.</title>
        <authorList>
            <consortium name="The Broad Institute Genomics Platform"/>
            <consortium name="The Broad Institute Genome Sequencing Center for Infectious Disease"/>
            <person name="Wu L."/>
            <person name="Ma J."/>
        </authorList>
    </citation>
    <scope>NUCLEOTIDE SEQUENCE [LARGE SCALE GENOMIC DNA]</scope>
    <source>
        <strain evidence="2">CGMCC 1.12989</strain>
    </source>
</reference>
<evidence type="ECO:0000313" key="2">
    <source>
        <dbReference type="Proteomes" id="UP001595828"/>
    </source>
</evidence>
<keyword evidence="2" id="KW-1185">Reference proteome</keyword>
<dbReference type="EMBL" id="JBHSDR010000006">
    <property type="protein sequence ID" value="MFC4295249.1"/>
    <property type="molecule type" value="Genomic_DNA"/>
</dbReference>
<evidence type="ECO:0000313" key="1">
    <source>
        <dbReference type="EMBL" id="MFC4295249.1"/>
    </source>
</evidence>
<protein>
    <recommendedName>
        <fullName evidence="3">Lipoprotein</fullName>
    </recommendedName>
</protein>
<dbReference type="Proteomes" id="UP001595828">
    <property type="component" value="Unassembled WGS sequence"/>
</dbReference>
<dbReference type="RefSeq" id="WP_379538731.1">
    <property type="nucleotide sequence ID" value="NZ_JBHSDR010000006.1"/>
</dbReference>